<comment type="similarity">
    <text evidence="1">Belongs to the ATP-dependent AMP-binding enzyme family.</text>
</comment>
<dbReference type="InterPro" id="IPR020845">
    <property type="entry name" value="AMP-binding_CS"/>
</dbReference>
<dbReference type="Gene3D" id="3.30.300.30">
    <property type="match status" value="1"/>
</dbReference>
<keyword evidence="2" id="KW-0436">Ligase</keyword>
<dbReference type="InterPro" id="IPR000873">
    <property type="entry name" value="AMP-dep_synth/lig_dom"/>
</dbReference>
<feature type="domain" description="AMP-binding enzyme C-terminal" evidence="4">
    <location>
        <begin position="469"/>
        <end position="548"/>
    </location>
</feature>
<dbReference type="PROSITE" id="PS00455">
    <property type="entry name" value="AMP_BINDING"/>
    <property type="match status" value="1"/>
</dbReference>
<proteinExistence type="inferred from homology"/>
<evidence type="ECO:0000256" key="1">
    <source>
        <dbReference type="ARBA" id="ARBA00006432"/>
    </source>
</evidence>
<dbReference type="AlphaFoldDB" id="A0AAU1UJ79"/>
<dbReference type="Pfam" id="PF13193">
    <property type="entry name" value="AMP-binding_C"/>
    <property type="match status" value="1"/>
</dbReference>
<dbReference type="Gene3D" id="3.40.50.12780">
    <property type="entry name" value="N-terminal domain of ligase-like"/>
    <property type="match status" value="1"/>
</dbReference>
<name>A0AAU1UJ79_9ACTN</name>
<sequence>MIRRHPRGMPARLSYPEASVGDILAGSARRYPDRVALRDGDDTLTYAGLHEQALRLARGLRERGITEGDAVALHQPNSLWFPVTYYGILLAGAIVAPLNPTLPPAALRAQLDEAGARAAVTHPATAPALLAAGTDGLQLVTAVPPSAVAPGDPAHLDGTVPLAELLAGDPEPGPHVPPDAIAHLSFTGGTTGRSKAVQVLHRHVVANCLQFTCWRAAAVPAVDPDGGIFLDPVAEAATEYTNQPGQGVSIAVAPFFHAMGLVGQSIGVLAGLTSVLAGRFDPERFLELAEKFEATQIAGSPALFHALLASPAGQGRALPAVRVVNSGAAPIDTTTLRALGALFPRACVVEGYGLTEATMGVTSGIVDPDDPVPIGSVGLPVFDTEVEIRDLVQTGTRVPDGETGELWARGPQITAGYHGHPELTAEQFVDGWLRTGDLARCDERGHVYIVGRAKDMLIYKGYNVYPGQLEEILSGHPAVAQVSVIGVPAAEAGEIPVAYVVARPDASPAPGPALAQELMAHVSARVAPYQRVREVRFLEALPTSAAGKVLKAELRRAHKA</sequence>
<dbReference type="PANTHER" id="PTHR24096">
    <property type="entry name" value="LONG-CHAIN-FATTY-ACID--COA LIGASE"/>
    <property type="match status" value="1"/>
</dbReference>
<dbReference type="SUPFAM" id="SSF56801">
    <property type="entry name" value="Acetyl-CoA synthetase-like"/>
    <property type="match status" value="1"/>
</dbReference>
<feature type="domain" description="AMP-dependent synthetase/ligase" evidence="3">
    <location>
        <begin position="27"/>
        <end position="418"/>
    </location>
</feature>
<dbReference type="Pfam" id="PF00501">
    <property type="entry name" value="AMP-binding"/>
    <property type="match status" value="1"/>
</dbReference>
<dbReference type="InterPro" id="IPR025110">
    <property type="entry name" value="AMP-bd_C"/>
</dbReference>
<protein>
    <submittedName>
        <fullName evidence="5">AMP-binding protein</fullName>
    </submittedName>
</protein>
<reference evidence="5" key="1">
    <citation type="submission" date="2022-10" db="EMBL/GenBank/DDBJ databases">
        <title>The complete genomes of actinobacterial strains from the NBC collection.</title>
        <authorList>
            <person name="Joergensen T.S."/>
            <person name="Alvarez Arevalo M."/>
            <person name="Sterndorff E.B."/>
            <person name="Faurdal D."/>
            <person name="Vuksanovic O."/>
            <person name="Mourched A.-S."/>
            <person name="Charusanti P."/>
            <person name="Shaw S."/>
            <person name="Blin K."/>
            <person name="Weber T."/>
        </authorList>
    </citation>
    <scope>NUCLEOTIDE SEQUENCE</scope>
    <source>
        <strain evidence="5">NBC_00119</strain>
    </source>
</reference>
<evidence type="ECO:0000259" key="3">
    <source>
        <dbReference type="Pfam" id="PF00501"/>
    </source>
</evidence>
<evidence type="ECO:0000313" key="5">
    <source>
        <dbReference type="EMBL" id="WTS17096.1"/>
    </source>
</evidence>
<evidence type="ECO:0000256" key="2">
    <source>
        <dbReference type="ARBA" id="ARBA00022598"/>
    </source>
</evidence>
<organism evidence="5">
    <name type="scientific">Streptomyces sp. NBC_00119</name>
    <dbReference type="NCBI Taxonomy" id="2975659"/>
    <lineage>
        <taxon>Bacteria</taxon>
        <taxon>Bacillati</taxon>
        <taxon>Actinomycetota</taxon>
        <taxon>Actinomycetes</taxon>
        <taxon>Kitasatosporales</taxon>
        <taxon>Streptomycetaceae</taxon>
        <taxon>Streptomyces</taxon>
    </lineage>
</organism>
<gene>
    <name evidence="5" type="ORF">OHU69_42295</name>
</gene>
<dbReference type="InterPro" id="IPR045851">
    <property type="entry name" value="AMP-bd_C_sf"/>
</dbReference>
<dbReference type="PANTHER" id="PTHR24096:SF149">
    <property type="entry name" value="AMP-BINDING DOMAIN-CONTAINING PROTEIN-RELATED"/>
    <property type="match status" value="1"/>
</dbReference>
<accession>A0AAU1UJ79</accession>
<dbReference type="GO" id="GO:0016405">
    <property type="term" value="F:CoA-ligase activity"/>
    <property type="evidence" value="ECO:0007669"/>
    <property type="project" value="TreeGrafter"/>
</dbReference>
<evidence type="ECO:0000259" key="4">
    <source>
        <dbReference type="Pfam" id="PF13193"/>
    </source>
</evidence>
<dbReference type="InterPro" id="IPR042099">
    <property type="entry name" value="ANL_N_sf"/>
</dbReference>
<dbReference type="EMBL" id="CP108195">
    <property type="protein sequence ID" value="WTS17096.1"/>
    <property type="molecule type" value="Genomic_DNA"/>
</dbReference>